<dbReference type="GO" id="GO:0032955">
    <property type="term" value="P:regulation of division septum assembly"/>
    <property type="evidence" value="ECO:0007669"/>
    <property type="project" value="InterPro"/>
</dbReference>
<dbReference type="Gene3D" id="3.30.1070.10">
    <property type="entry name" value="Cell division topological specificity factor MinE"/>
    <property type="match status" value="1"/>
</dbReference>
<evidence type="ECO:0000256" key="3">
    <source>
        <dbReference type="ARBA" id="ARBA00022618"/>
    </source>
</evidence>
<evidence type="ECO:0000256" key="5">
    <source>
        <dbReference type="ARBA" id="ARBA00025265"/>
    </source>
</evidence>
<organism evidence="7 8">
    <name type="scientific">Candidatus Tachikawaea gelatinosa</name>
    <dbReference type="NCBI Taxonomy" id="1410383"/>
    <lineage>
        <taxon>Bacteria</taxon>
        <taxon>Pseudomonadati</taxon>
        <taxon>Pseudomonadota</taxon>
        <taxon>Gammaproteobacteria</taxon>
        <taxon>Enterobacterales</taxon>
        <taxon>Enterobacteriaceae</taxon>
        <taxon>Candidatus Tachikawaea</taxon>
    </lineage>
</organism>
<dbReference type="AlphaFoldDB" id="A0A090AQM6"/>
<dbReference type="KEGG" id="sbw:TGUWTKB_4200"/>
<gene>
    <name evidence="6 7" type="primary">minE</name>
    <name evidence="7" type="ORF">TGUWTKB_4200</name>
</gene>
<reference evidence="7 8" key="2">
    <citation type="journal article" date="2014" name="Curr. Biol.">
        <title>Symbiont-Supplemented Maternal Investment Underpinning Host's Ecological Adaptation.</title>
        <authorList>
            <person name="Kaiwa N."/>
            <person name="Hosokawa T."/>
            <person name="Nikoh N."/>
            <person name="Tanahashi M."/>
            <person name="Moriyama M."/>
            <person name="Meng X.Y."/>
            <person name="Maeda T."/>
            <person name="Yamaguchi K."/>
            <person name="Shigenobu S."/>
            <person name="Ito M."/>
            <person name="Fukatsu T."/>
        </authorList>
    </citation>
    <scope>NUCLEOTIDE SEQUENCE [LARGE SCALE GENOMIC DNA]</scope>
    <source>
        <strain evidence="7 8">UwTKB</strain>
    </source>
</reference>
<keyword evidence="3 6" id="KW-0132">Cell division</keyword>
<evidence type="ECO:0000313" key="8">
    <source>
        <dbReference type="Proteomes" id="UP000031627"/>
    </source>
</evidence>
<accession>A0A090AQM6</accession>
<dbReference type="NCBIfam" id="TIGR01215">
    <property type="entry name" value="minE"/>
    <property type="match status" value="1"/>
</dbReference>
<dbReference type="Pfam" id="PF03776">
    <property type="entry name" value="MinE"/>
    <property type="match status" value="1"/>
</dbReference>
<reference evidence="8" key="1">
    <citation type="submission" date="2013-11" db="EMBL/GenBank/DDBJ databases">
        <title>Symbiont-containing voluminous jelly as an extraordinary maternal gift for overwintering insect nymphs.</title>
        <authorList>
            <person name="Kaiwa N."/>
            <person name="Hosokawa T."/>
            <person name="Nikoh N."/>
            <person name="Meng X.Y."/>
            <person name="Tanahashi M."/>
            <person name="Moriyama M."/>
            <person name="Maeda T."/>
            <person name="Yamaguchi K."/>
            <person name="Shigenobu S."/>
            <person name="Ito M."/>
            <person name="Fukatsu T."/>
        </authorList>
    </citation>
    <scope>NUCLEOTIDE SEQUENCE [LARGE SCALE GENOMIC DNA]</scope>
    <source>
        <strain evidence="8">UwTKB</strain>
    </source>
</reference>
<protein>
    <recommendedName>
        <fullName evidence="2 6">Cell division topological specificity factor</fullName>
    </recommendedName>
</protein>
<comment type="function">
    <text evidence="5 6">Prevents the cell division inhibition by proteins MinC and MinD at internal division sites while permitting inhibition at polar sites. This ensures cell division at the proper site by restricting the formation of a division septum at the midpoint of the long axis of the cell.</text>
</comment>
<keyword evidence="4 6" id="KW-0131">Cell cycle</keyword>
<dbReference type="GO" id="GO:0051301">
    <property type="term" value="P:cell division"/>
    <property type="evidence" value="ECO:0007669"/>
    <property type="project" value="UniProtKB-KW"/>
</dbReference>
<evidence type="ECO:0000256" key="2">
    <source>
        <dbReference type="ARBA" id="ARBA00020112"/>
    </source>
</evidence>
<dbReference type="SUPFAM" id="SSF55229">
    <property type="entry name" value="Cell division protein MinE topological specificity domain"/>
    <property type="match status" value="1"/>
</dbReference>
<evidence type="ECO:0000256" key="6">
    <source>
        <dbReference type="HAMAP-Rule" id="MF_00262"/>
    </source>
</evidence>
<keyword evidence="8" id="KW-1185">Reference proteome</keyword>
<dbReference type="InterPro" id="IPR036707">
    <property type="entry name" value="MinE_sf"/>
</dbReference>
<evidence type="ECO:0000313" key="7">
    <source>
        <dbReference type="EMBL" id="BAP58647.1"/>
    </source>
</evidence>
<proteinExistence type="inferred from homology"/>
<dbReference type="EMBL" id="AP014521">
    <property type="protein sequence ID" value="BAP58647.1"/>
    <property type="molecule type" value="Genomic_DNA"/>
</dbReference>
<comment type="similarity">
    <text evidence="1 6">Belongs to the MinE family.</text>
</comment>
<evidence type="ECO:0000256" key="1">
    <source>
        <dbReference type="ARBA" id="ARBA00008168"/>
    </source>
</evidence>
<dbReference type="HOGENOM" id="CLU_137929_2_2_6"/>
<evidence type="ECO:0000256" key="4">
    <source>
        <dbReference type="ARBA" id="ARBA00023306"/>
    </source>
</evidence>
<dbReference type="HAMAP" id="MF_00262">
    <property type="entry name" value="MinE"/>
    <property type="match status" value="1"/>
</dbReference>
<dbReference type="STRING" id="1410383.TGUWTKB_4200"/>
<sequence>MGTNMILINFFLSRKKSNTADIAKKRLQSIVTQRKKNNKDFLNFLPSFKKDILKAINQYVIVESHKITFQIEKKKQNSCILNFNIILLDNKK</sequence>
<name>A0A090AQM6_9ENTR</name>
<dbReference type="InterPro" id="IPR005527">
    <property type="entry name" value="MinE"/>
</dbReference>
<dbReference type="NCBIfam" id="NF001422">
    <property type="entry name" value="PRK00296.1"/>
    <property type="match status" value="1"/>
</dbReference>
<dbReference type="Proteomes" id="UP000031627">
    <property type="component" value="Chromosome"/>
</dbReference>